<evidence type="ECO:0000313" key="1">
    <source>
        <dbReference type="EMBL" id="KAK7357176.1"/>
    </source>
</evidence>
<evidence type="ECO:0000313" key="2">
    <source>
        <dbReference type="Proteomes" id="UP001374584"/>
    </source>
</evidence>
<proteinExistence type="predicted"/>
<dbReference type="EMBL" id="JAYMYR010000006">
    <property type="protein sequence ID" value="KAK7357176.1"/>
    <property type="molecule type" value="Genomic_DNA"/>
</dbReference>
<keyword evidence="2" id="KW-1185">Reference proteome</keyword>
<gene>
    <name evidence="1" type="ORF">VNO80_16459</name>
</gene>
<name>A0AAN9MNK8_PHACN</name>
<organism evidence="1 2">
    <name type="scientific">Phaseolus coccineus</name>
    <name type="common">Scarlet runner bean</name>
    <name type="synonym">Phaseolus multiflorus</name>
    <dbReference type="NCBI Taxonomy" id="3886"/>
    <lineage>
        <taxon>Eukaryota</taxon>
        <taxon>Viridiplantae</taxon>
        <taxon>Streptophyta</taxon>
        <taxon>Embryophyta</taxon>
        <taxon>Tracheophyta</taxon>
        <taxon>Spermatophyta</taxon>
        <taxon>Magnoliopsida</taxon>
        <taxon>eudicotyledons</taxon>
        <taxon>Gunneridae</taxon>
        <taxon>Pentapetalae</taxon>
        <taxon>rosids</taxon>
        <taxon>fabids</taxon>
        <taxon>Fabales</taxon>
        <taxon>Fabaceae</taxon>
        <taxon>Papilionoideae</taxon>
        <taxon>50 kb inversion clade</taxon>
        <taxon>NPAAA clade</taxon>
        <taxon>indigoferoid/millettioid clade</taxon>
        <taxon>Phaseoleae</taxon>
        <taxon>Phaseolus</taxon>
    </lineage>
</organism>
<sequence length="69" mass="8160">MKLHIHSRRRNPCHSFVSCENFQSSHTALYAVFVDRTRMKKQLEWMSVISEGDEIFAWVLVSPIMNHIN</sequence>
<dbReference type="AlphaFoldDB" id="A0AAN9MNK8"/>
<comment type="caution">
    <text evidence="1">The sequence shown here is derived from an EMBL/GenBank/DDBJ whole genome shotgun (WGS) entry which is preliminary data.</text>
</comment>
<accession>A0AAN9MNK8</accession>
<dbReference type="Proteomes" id="UP001374584">
    <property type="component" value="Unassembled WGS sequence"/>
</dbReference>
<reference evidence="1 2" key="1">
    <citation type="submission" date="2024-01" db="EMBL/GenBank/DDBJ databases">
        <title>The genomes of 5 underutilized Papilionoideae crops provide insights into root nodulation and disease resistanc.</title>
        <authorList>
            <person name="Jiang F."/>
        </authorList>
    </citation>
    <scope>NUCLEOTIDE SEQUENCE [LARGE SCALE GENOMIC DNA]</scope>
    <source>
        <strain evidence="1">JINMINGXINNONG_FW02</strain>
        <tissue evidence="1">Leaves</tissue>
    </source>
</reference>
<protein>
    <submittedName>
        <fullName evidence="1">Uncharacterized protein</fullName>
    </submittedName>
</protein>